<dbReference type="PANTHER" id="PTHR46411:SF2">
    <property type="entry name" value="AAA+ ATPASE DOMAIN-CONTAINING PROTEIN"/>
    <property type="match status" value="1"/>
</dbReference>
<dbReference type="Pfam" id="PF23232">
    <property type="entry name" value="AAA_lid_13"/>
    <property type="match status" value="1"/>
</dbReference>
<dbReference type="SMART" id="SM00382">
    <property type="entry name" value="AAA"/>
    <property type="match status" value="1"/>
</dbReference>
<protein>
    <submittedName>
        <fullName evidence="3">P-loop containing nucleoside triphosphate hydrolase protein</fullName>
    </submittedName>
</protein>
<evidence type="ECO:0000313" key="3">
    <source>
        <dbReference type="EMBL" id="PLB44504.1"/>
    </source>
</evidence>
<keyword evidence="3" id="KW-0378">Hydrolase</keyword>
<dbReference type="GO" id="GO:0005524">
    <property type="term" value="F:ATP binding"/>
    <property type="evidence" value="ECO:0007669"/>
    <property type="project" value="InterPro"/>
</dbReference>
<dbReference type="EMBL" id="MSFO01000009">
    <property type="protein sequence ID" value="PLB44504.1"/>
    <property type="molecule type" value="Genomic_DNA"/>
</dbReference>
<dbReference type="RefSeq" id="XP_024699806.1">
    <property type="nucleotide sequence ID" value="XM_024844848.1"/>
</dbReference>
<evidence type="ECO:0000259" key="2">
    <source>
        <dbReference type="SMART" id="SM00382"/>
    </source>
</evidence>
<comment type="caution">
    <text evidence="3">The sequence shown here is derived from an EMBL/GenBank/DDBJ whole genome shotgun (WGS) entry which is preliminary data.</text>
</comment>
<dbReference type="GeneID" id="36552548"/>
<dbReference type="InterPro" id="IPR056599">
    <property type="entry name" value="AAA_lid_fung"/>
</dbReference>
<dbReference type="InterPro" id="IPR027417">
    <property type="entry name" value="P-loop_NTPase"/>
</dbReference>
<reference evidence="3 4" key="1">
    <citation type="submission" date="2016-12" db="EMBL/GenBank/DDBJ databases">
        <title>The genomes of Aspergillus section Nigri reveals drivers in fungal speciation.</title>
        <authorList>
            <consortium name="DOE Joint Genome Institute"/>
            <person name="Vesth T.C."/>
            <person name="Nybo J."/>
            <person name="Theobald S."/>
            <person name="Brandl J."/>
            <person name="Frisvad J.C."/>
            <person name="Nielsen K.F."/>
            <person name="Lyhne E.K."/>
            <person name="Kogle M.E."/>
            <person name="Kuo A."/>
            <person name="Riley R."/>
            <person name="Clum A."/>
            <person name="Nolan M."/>
            <person name="Lipzen A."/>
            <person name="Salamov A."/>
            <person name="Henrissat B."/>
            <person name="Wiebenga A."/>
            <person name="De Vries R.P."/>
            <person name="Grigoriev I.V."/>
            <person name="Mortensen U.H."/>
            <person name="Andersen M.R."/>
            <person name="Baker S.E."/>
        </authorList>
    </citation>
    <scope>NUCLEOTIDE SEQUENCE [LARGE SCALE GENOMIC DNA]</scope>
    <source>
        <strain evidence="3 4">IBT 23096</strain>
    </source>
</reference>
<dbReference type="Gene3D" id="3.40.50.300">
    <property type="entry name" value="P-loop containing nucleotide triphosphate hydrolases"/>
    <property type="match status" value="1"/>
</dbReference>
<feature type="domain" description="AAA+ ATPase" evidence="2">
    <location>
        <begin position="498"/>
        <end position="625"/>
    </location>
</feature>
<dbReference type="OrthoDB" id="10042665at2759"/>
<name>A0A2I2FV53_9EURO</name>
<dbReference type="Proteomes" id="UP000234275">
    <property type="component" value="Unassembled WGS sequence"/>
</dbReference>
<dbReference type="SUPFAM" id="SSF52540">
    <property type="entry name" value="P-loop containing nucleoside triphosphate hydrolases"/>
    <property type="match status" value="1"/>
</dbReference>
<dbReference type="InterPro" id="IPR003593">
    <property type="entry name" value="AAA+_ATPase"/>
</dbReference>
<dbReference type="PANTHER" id="PTHR46411">
    <property type="entry name" value="FAMILY ATPASE, PUTATIVE-RELATED"/>
    <property type="match status" value="1"/>
</dbReference>
<gene>
    <name evidence="3" type="ORF">P170DRAFT_368198</name>
</gene>
<accession>A0A2I2FV53</accession>
<dbReference type="GO" id="GO:0016887">
    <property type="term" value="F:ATP hydrolysis activity"/>
    <property type="evidence" value="ECO:0007669"/>
    <property type="project" value="InterPro"/>
</dbReference>
<dbReference type="VEuPathDB" id="FungiDB:P170DRAFT_368198"/>
<feature type="region of interest" description="Disordered" evidence="1">
    <location>
        <begin position="1"/>
        <end position="21"/>
    </location>
</feature>
<dbReference type="InterPro" id="IPR003959">
    <property type="entry name" value="ATPase_AAA_core"/>
</dbReference>
<evidence type="ECO:0000256" key="1">
    <source>
        <dbReference type="SAM" id="MobiDB-lite"/>
    </source>
</evidence>
<dbReference type="AlphaFoldDB" id="A0A2I2FV53"/>
<feature type="compositionally biased region" description="Basic and acidic residues" evidence="1">
    <location>
        <begin position="9"/>
        <end position="21"/>
    </location>
</feature>
<proteinExistence type="predicted"/>
<organism evidence="3 4">
    <name type="scientific">Aspergillus steynii IBT 23096</name>
    <dbReference type="NCBI Taxonomy" id="1392250"/>
    <lineage>
        <taxon>Eukaryota</taxon>
        <taxon>Fungi</taxon>
        <taxon>Dikarya</taxon>
        <taxon>Ascomycota</taxon>
        <taxon>Pezizomycotina</taxon>
        <taxon>Eurotiomycetes</taxon>
        <taxon>Eurotiomycetidae</taxon>
        <taxon>Eurotiales</taxon>
        <taxon>Aspergillaceae</taxon>
        <taxon>Aspergillus</taxon>
        <taxon>Aspergillus subgen. Circumdati</taxon>
    </lineage>
</organism>
<keyword evidence="4" id="KW-1185">Reference proteome</keyword>
<evidence type="ECO:0000313" key="4">
    <source>
        <dbReference type="Proteomes" id="UP000234275"/>
    </source>
</evidence>
<dbReference type="STRING" id="1392250.A0A2I2FV53"/>
<dbReference type="Pfam" id="PF00004">
    <property type="entry name" value="AAA"/>
    <property type="match status" value="1"/>
</dbReference>
<dbReference type="CDD" id="cd19481">
    <property type="entry name" value="RecA-like_protease"/>
    <property type="match status" value="1"/>
</dbReference>
<sequence>MRRSAGPKHLPDAIPHHSSKEESVWQELEALRFENERLKAELHPYGPDVPAPLSYRPHVFYCIDRTKFFLDEPRWVTGGIGLSLLSHNPIRSIDYYLDQHPEIAFYFCKFYSSRAPVNMSTLETNDGVFKPPLPVHQTLRLVAETMIDAVECFVRHVPRFNFFFPDFIPWKDIREPYLFMFYSLPYLSKARSSLEPPAQRLFDLLHEAIDDGHGFEYASVAKHASNGHTSSRLVQYLIGPGEVLVERDGPRTQAYLCVGWADSNSQMRRSYGEEVLEYEEMHRSTKRRTKQQIKDLKFHYTVPVVYWRYDGSFEQTHTTLSFTLTVGHESETFPIETIPYVPLSFLSPAIRKTLERRGKTFWSIRLRKFITYRMPSGENLNSTEDRYFVDISTYKKLHPNSDLSTTHLRSDMRRRDMARDEPPEGSYLLLFPPTVVGYNMLHKTWSDLYVDYIYDIDWNKQAFKDLVVHDEIKELVQALVTRQIESRRATDYISDKGNGLILLLHGAPGTGKTFTAEGVAEFAEKPLFRITCGDVGIEATNVEKYLQAAFHLAKLWDCVVLLDEADVFLEERDVRDLNRNAVVSVFLRALEYHNGILILTSNRVGTFDEAFKSRIQLSLHYENLTLSQRRKIWRNFMNRLRKVDPENVDVDDVLDNLDELGAEDVNGREIRNAITIARQLAQFKNEKFAYAHLIRVLRVGGKFGKYLRDLRDGLTDDNIKHDTGVRHSYSVKRANSIS</sequence>